<name>A0AA39TZ59_9PEZI</name>
<keyword evidence="4" id="KW-1185">Reference proteome</keyword>
<keyword evidence="2" id="KW-1133">Transmembrane helix</keyword>
<evidence type="ECO:0000313" key="3">
    <source>
        <dbReference type="EMBL" id="KAK0612368.1"/>
    </source>
</evidence>
<feature type="region of interest" description="Disordered" evidence="1">
    <location>
        <begin position="197"/>
        <end position="222"/>
    </location>
</feature>
<evidence type="ECO:0000256" key="1">
    <source>
        <dbReference type="SAM" id="MobiDB-lite"/>
    </source>
</evidence>
<feature type="compositionally biased region" description="Low complexity" evidence="1">
    <location>
        <begin position="142"/>
        <end position="158"/>
    </location>
</feature>
<protein>
    <submittedName>
        <fullName evidence="3">Uncharacterized protein</fullName>
    </submittedName>
</protein>
<comment type="caution">
    <text evidence="3">The sequence shown here is derived from an EMBL/GenBank/DDBJ whole genome shotgun (WGS) entry which is preliminary data.</text>
</comment>
<accession>A0AA39TZ59</accession>
<feature type="transmembrane region" description="Helical" evidence="2">
    <location>
        <begin position="303"/>
        <end position="322"/>
    </location>
</feature>
<evidence type="ECO:0000256" key="2">
    <source>
        <dbReference type="SAM" id="Phobius"/>
    </source>
</evidence>
<sequence>MRVTLAKVASAIGRQFSACFQPLLFFLLSTFHRALRIFLKPGQPDQTARLAPPPAPPQDSCDDDETDNTDGGMASPSSAAPPPPKRAPVPRIIPALPRIPFSKKENTAPKAVAPVIQDAAQKQQQQLNERVARLQLNGGASSAGPAALGGTTGGAPAASIGLARQQQQQQEQRLEVTARKPSQKLVERVDNRQENVNAADVKGKGKAFAGRDETVQSSPPIPLQEPDLNATGAALAKVVPHQTPAQISHEVSQTSKLKETTIKLGEDTVQIQSKVETPEEAAERAIHSGFMREALDMVCLGQFFFFLVICPFPATFLQYHLLFHPPPRSVRIGILSWLRWCAGALSAPPTP</sequence>
<gene>
    <name evidence="3" type="ORF">B0T17DRAFT_404799</name>
</gene>
<organism evidence="3 4">
    <name type="scientific">Bombardia bombarda</name>
    <dbReference type="NCBI Taxonomy" id="252184"/>
    <lineage>
        <taxon>Eukaryota</taxon>
        <taxon>Fungi</taxon>
        <taxon>Dikarya</taxon>
        <taxon>Ascomycota</taxon>
        <taxon>Pezizomycotina</taxon>
        <taxon>Sordariomycetes</taxon>
        <taxon>Sordariomycetidae</taxon>
        <taxon>Sordariales</taxon>
        <taxon>Lasiosphaeriaceae</taxon>
        <taxon>Bombardia</taxon>
    </lineage>
</organism>
<feature type="region of interest" description="Disordered" evidence="1">
    <location>
        <begin position="44"/>
        <end position="91"/>
    </location>
</feature>
<evidence type="ECO:0000313" key="4">
    <source>
        <dbReference type="Proteomes" id="UP001174934"/>
    </source>
</evidence>
<keyword evidence="2" id="KW-0472">Membrane</keyword>
<dbReference type="EMBL" id="JAULSR010000009">
    <property type="protein sequence ID" value="KAK0612368.1"/>
    <property type="molecule type" value="Genomic_DNA"/>
</dbReference>
<feature type="region of interest" description="Disordered" evidence="1">
    <location>
        <begin position="142"/>
        <end position="181"/>
    </location>
</feature>
<keyword evidence="2" id="KW-0812">Transmembrane</keyword>
<dbReference type="Proteomes" id="UP001174934">
    <property type="component" value="Unassembled WGS sequence"/>
</dbReference>
<reference evidence="3" key="1">
    <citation type="submission" date="2023-06" db="EMBL/GenBank/DDBJ databases">
        <title>Genome-scale phylogeny and comparative genomics of the fungal order Sordariales.</title>
        <authorList>
            <consortium name="Lawrence Berkeley National Laboratory"/>
            <person name="Hensen N."/>
            <person name="Bonometti L."/>
            <person name="Westerberg I."/>
            <person name="Brannstrom I.O."/>
            <person name="Guillou S."/>
            <person name="Cros-Aarteil S."/>
            <person name="Calhoun S."/>
            <person name="Haridas S."/>
            <person name="Kuo A."/>
            <person name="Mondo S."/>
            <person name="Pangilinan J."/>
            <person name="Riley R."/>
            <person name="LaButti K."/>
            <person name="Andreopoulos B."/>
            <person name="Lipzen A."/>
            <person name="Chen C."/>
            <person name="Yanf M."/>
            <person name="Daum C."/>
            <person name="Ng V."/>
            <person name="Clum A."/>
            <person name="Steindorff A."/>
            <person name="Ohm R."/>
            <person name="Martin F."/>
            <person name="Silar P."/>
            <person name="Natvig D."/>
            <person name="Lalanne C."/>
            <person name="Gautier V."/>
            <person name="Ament-velasquez S.L."/>
            <person name="Kruys A."/>
            <person name="Hutchinson M.I."/>
            <person name="Powell A.J."/>
            <person name="Barry K."/>
            <person name="Miller A.N."/>
            <person name="Grigoriev I.V."/>
            <person name="Debuchy R."/>
            <person name="Gladieux P."/>
            <person name="Thoren M.H."/>
            <person name="Johannesson H."/>
        </authorList>
    </citation>
    <scope>NUCLEOTIDE SEQUENCE</scope>
    <source>
        <strain evidence="3">SMH3391-2</strain>
    </source>
</reference>
<dbReference type="AlphaFoldDB" id="A0AA39TZ59"/>
<proteinExistence type="predicted"/>